<dbReference type="EMBL" id="JAPDOD010000008">
    <property type="protein sequence ID" value="MDA0160901.1"/>
    <property type="molecule type" value="Genomic_DNA"/>
</dbReference>
<dbReference type="NCBIfam" id="NF041757">
    <property type="entry name" value="EfeO"/>
    <property type="match status" value="1"/>
</dbReference>
<evidence type="ECO:0000256" key="1">
    <source>
        <dbReference type="ARBA" id="ARBA00004141"/>
    </source>
</evidence>
<feature type="transmembrane region" description="Helical" evidence="9">
    <location>
        <begin position="275"/>
        <end position="297"/>
    </location>
</feature>
<evidence type="ECO:0000256" key="8">
    <source>
        <dbReference type="ARBA" id="ARBA00023136"/>
    </source>
</evidence>
<dbReference type="CDD" id="cd14656">
    <property type="entry name" value="Imelysin-like_EfeO"/>
    <property type="match status" value="1"/>
</dbReference>
<dbReference type="PANTHER" id="PTHR39192">
    <property type="entry name" value="IRON UPTAKE SYSTEM COMPONENT EFEO"/>
    <property type="match status" value="1"/>
</dbReference>
<dbReference type="NCBIfam" id="NF041756">
    <property type="entry name" value="EfeU"/>
    <property type="match status" value="1"/>
</dbReference>
<dbReference type="InterPro" id="IPR050894">
    <property type="entry name" value="EfeM/EfeO_iron_uptake"/>
</dbReference>
<evidence type="ECO:0000256" key="4">
    <source>
        <dbReference type="ARBA" id="ARBA00008333"/>
    </source>
</evidence>
<dbReference type="RefSeq" id="WP_270040020.1">
    <property type="nucleotide sequence ID" value="NZ_JAPDOD010000008.1"/>
</dbReference>
<feature type="transmembrane region" description="Helical" evidence="9">
    <location>
        <begin position="109"/>
        <end position="127"/>
    </location>
</feature>
<evidence type="ECO:0000256" key="5">
    <source>
        <dbReference type="ARBA" id="ARBA00022692"/>
    </source>
</evidence>
<comment type="similarity">
    <text evidence="4">Belongs to the oxidase-dependent Fe transporter (OFeT) (TC 9.A.10.1) family.</text>
</comment>
<dbReference type="PANTHER" id="PTHR39192:SF1">
    <property type="entry name" value="IRON UPTAKE SYSTEM COMPONENT EFEO"/>
    <property type="match status" value="1"/>
</dbReference>
<dbReference type="Pfam" id="PF03239">
    <property type="entry name" value="FTR1"/>
    <property type="match status" value="1"/>
</dbReference>
<evidence type="ECO:0000256" key="3">
    <source>
        <dbReference type="ARBA" id="ARBA00005989"/>
    </source>
</evidence>
<evidence type="ECO:0000256" key="2">
    <source>
        <dbReference type="ARBA" id="ARBA00004418"/>
    </source>
</evidence>
<organism evidence="12 13">
    <name type="scientific">Solirubrobacter ginsenosidimutans</name>
    <dbReference type="NCBI Taxonomy" id="490573"/>
    <lineage>
        <taxon>Bacteria</taxon>
        <taxon>Bacillati</taxon>
        <taxon>Actinomycetota</taxon>
        <taxon>Thermoleophilia</taxon>
        <taxon>Solirubrobacterales</taxon>
        <taxon>Solirubrobacteraceae</taxon>
        <taxon>Solirubrobacter</taxon>
    </lineage>
</organism>
<evidence type="ECO:0000259" key="11">
    <source>
        <dbReference type="Pfam" id="PF13473"/>
    </source>
</evidence>
<evidence type="ECO:0000256" key="9">
    <source>
        <dbReference type="SAM" id="Phobius"/>
    </source>
</evidence>
<dbReference type="GO" id="GO:0005381">
    <property type="term" value="F:iron ion transmembrane transporter activity"/>
    <property type="evidence" value="ECO:0007669"/>
    <property type="project" value="InterPro"/>
</dbReference>
<dbReference type="Proteomes" id="UP001149140">
    <property type="component" value="Unassembled WGS sequence"/>
</dbReference>
<evidence type="ECO:0000313" key="12">
    <source>
        <dbReference type="EMBL" id="MDA0160901.1"/>
    </source>
</evidence>
<protein>
    <submittedName>
        <fullName evidence="12">Iron uptake system protein EfeO</fullName>
    </submittedName>
</protein>
<dbReference type="InterPro" id="IPR028096">
    <property type="entry name" value="EfeO_Cupredoxin"/>
</dbReference>
<evidence type="ECO:0000256" key="6">
    <source>
        <dbReference type="ARBA" id="ARBA00022729"/>
    </source>
</evidence>
<dbReference type="Gene3D" id="1.20.1420.20">
    <property type="entry name" value="M75 peptidase, HXXE motif"/>
    <property type="match status" value="1"/>
</dbReference>
<dbReference type="Pfam" id="PF09375">
    <property type="entry name" value="Peptidase_M75"/>
    <property type="match status" value="1"/>
</dbReference>
<comment type="caution">
    <text evidence="12">The sequence shown here is derived from an EMBL/GenBank/DDBJ whole genome shotgun (WGS) entry which is preliminary data.</text>
</comment>
<sequence>MLPSFVIGLREGVEAALIVGIIASFLRQEGRRDALRPMWLGVAAAIAICVAIGVLLEILDEELPQRQQEGLETVIGVAAIGIVTFMIVWMRRHARGLSGHLRDSARAALVSGSTSALVAMAFFAVIREGLETVVFLLAVFQGADDPGTAGLGALLGLACAVAIGFLIYSGGVRLNLSRFFRVTGFVLVLVAAGLVATTVHTAHEAGWLNAGQGQALDLTWLVVPGSWTSALLTGMLGWQPLPTYAELIGYVVFLVPAALYVLWPAGVKVPTRAPVASGPIILLLLLVLVVAGCGGGGKDAPSAAGAKTVELKLTDAGCSPSALKLDAGRTTFKVTNAGTGRVSELEILQGSRILGEKENLVAGLAGSFTLTLQPGDYALSCPGGTTAATGIVTVGGQAVAASDDPELEAAVTGYKRYVHTQAVELVTQVRAFVAAVKAGDVEKAKSEFAAARVPYETIEPVAESFGTLDPDIDARVNDVQKGQSWTGFHRIEQALWEKDSTTGMAPIADKLLADVQTLEAKTRTLDYQPDELANGANGLLDEVAKSKITGEEDRYSHTDLSDFLANVSGSQTTFGLLAPALKAKDPTLEADIAARFDAVQKELATLGPGGRFPSYATVDDAERRQLAQLVAALAKPMAKLSDALGQ</sequence>
<feature type="transmembrane region" description="Helical" evidence="9">
    <location>
        <begin position="179"/>
        <end position="198"/>
    </location>
</feature>
<dbReference type="InterPro" id="IPR034981">
    <property type="entry name" value="Imelysin-like_EfeO/Algp7"/>
</dbReference>
<evidence type="ECO:0000256" key="7">
    <source>
        <dbReference type="ARBA" id="ARBA00022989"/>
    </source>
</evidence>
<keyword evidence="8 9" id="KW-0472">Membrane</keyword>
<dbReference type="InterPro" id="IPR018976">
    <property type="entry name" value="Imelysin-like"/>
</dbReference>
<keyword evidence="6" id="KW-0732">Signal</keyword>
<name>A0A9X3MS51_9ACTN</name>
<dbReference type="InterPro" id="IPR053377">
    <property type="entry name" value="Iron_uptake_EfeM/EfeO"/>
</dbReference>
<dbReference type="InterPro" id="IPR038352">
    <property type="entry name" value="Imelysin_sf"/>
</dbReference>
<reference evidence="12" key="1">
    <citation type="submission" date="2022-10" db="EMBL/GenBank/DDBJ databases">
        <title>The WGS of Solirubrobacter ginsenosidimutans DSM 21036.</title>
        <authorList>
            <person name="Jiang Z."/>
        </authorList>
    </citation>
    <scope>NUCLEOTIDE SEQUENCE</scope>
    <source>
        <strain evidence="12">DSM 21036</strain>
    </source>
</reference>
<dbReference type="AlphaFoldDB" id="A0A9X3MS51"/>
<accession>A0A9X3MS51</accession>
<feature type="domain" description="EfeO-type cupredoxin-like" evidence="11">
    <location>
        <begin position="298"/>
        <end position="394"/>
    </location>
</feature>
<evidence type="ECO:0000313" key="13">
    <source>
        <dbReference type="Proteomes" id="UP001149140"/>
    </source>
</evidence>
<comment type="similarity">
    <text evidence="3">Belongs to the EfeM/EfeO family.</text>
</comment>
<feature type="transmembrane region" description="Helical" evidence="9">
    <location>
        <begin position="38"/>
        <end position="59"/>
    </location>
</feature>
<feature type="transmembrane region" description="Helical" evidence="9">
    <location>
        <begin position="147"/>
        <end position="167"/>
    </location>
</feature>
<feature type="domain" description="Imelysin-like" evidence="10">
    <location>
        <begin position="410"/>
        <end position="639"/>
    </location>
</feature>
<dbReference type="GO" id="GO:0033573">
    <property type="term" value="C:high-affinity iron permease complex"/>
    <property type="evidence" value="ECO:0007669"/>
    <property type="project" value="InterPro"/>
</dbReference>
<keyword evidence="13" id="KW-1185">Reference proteome</keyword>
<keyword evidence="5 9" id="KW-0812">Transmembrane</keyword>
<dbReference type="GO" id="GO:0042597">
    <property type="term" value="C:periplasmic space"/>
    <property type="evidence" value="ECO:0007669"/>
    <property type="project" value="UniProtKB-SubCell"/>
</dbReference>
<feature type="transmembrane region" description="Helical" evidence="9">
    <location>
        <begin position="71"/>
        <end position="89"/>
    </location>
</feature>
<dbReference type="NCBIfam" id="NF007697">
    <property type="entry name" value="PRK10378.1"/>
    <property type="match status" value="1"/>
</dbReference>
<dbReference type="Pfam" id="PF13473">
    <property type="entry name" value="Cupredoxin_1"/>
    <property type="match status" value="1"/>
</dbReference>
<feature type="transmembrane region" description="Helical" evidence="9">
    <location>
        <begin position="6"/>
        <end position="26"/>
    </location>
</feature>
<evidence type="ECO:0000259" key="10">
    <source>
        <dbReference type="Pfam" id="PF09375"/>
    </source>
</evidence>
<dbReference type="InterPro" id="IPR004923">
    <property type="entry name" value="FTR1/Fip1/EfeU"/>
</dbReference>
<gene>
    <name evidence="12" type="primary">efeO</name>
    <name evidence="12" type="ORF">OM076_11545</name>
</gene>
<feature type="transmembrane region" description="Helical" evidence="9">
    <location>
        <begin position="244"/>
        <end position="263"/>
    </location>
</feature>
<comment type="subcellular location">
    <subcellularLocation>
        <location evidence="1">Membrane</location>
        <topology evidence="1">Multi-pass membrane protein</topology>
    </subcellularLocation>
    <subcellularLocation>
        <location evidence="2">Periplasm</location>
    </subcellularLocation>
</comment>
<proteinExistence type="inferred from homology"/>
<keyword evidence="7 9" id="KW-1133">Transmembrane helix</keyword>